<reference evidence="6" key="2">
    <citation type="submission" date="2025-09" db="UniProtKB">
        <authorList>
            <consortium name="Ensembl"/>
        </authorList>
    </citation>
    <scope>IDENTIFICATION</scope>
</reference>
<dbReference type="GO" id="GO:0016012">
    <property type="term" value="C:sarcoglycan complex"/>
    <property type="evidence" value="ECO:0007669"/>
    <property type="project" value="InterPro"/>
</dbReference>
<dbReference type="Ensembl" id="ENSSGRT00000061232.1">
    <property type="protein sequence ID" value="ENSSGRP00000057358.1"/>
    <property type="gene ID" value="ENSSGRG00000029984.1"/>
</dbReference>
<organism evidence="6 7">
    <name type="scientific">Sinocyclocheilus grahami</name>
    <name type="common">Dianchi golden-line fish</name>
    <name type="synonym">Barbus grahami</name>
    <dbReference type="NCBI Taxonomy" id="75366"/>
    <lineage>
        <taxon>Eukaryota</taxon>
        <taxon>Metazoa</taxon>
        <taxon>Chordata</taxon>
        <taxon>Craniata</taxon>
        <taxon>Vertebrata</taxon>
        <taxon>Euteleostomi</taxon>
        <taxon>Actinopterygii</taxon>
        <taxon>Neopterygii</taxon>
        <taxon>Teleostei</taxon>
        <taxon>Ostariophysi</taxon>
        <taxon>Cypriniformes</taxon>
        <taxon>Cyprinidae</taxon>
        <taxon>Cyprininae</taxon>
        <taxon>Sinocyclocheilus</taxon>
    </lineage>
</organism>
<dbReference type="Pfam" id="PF05510">
    <property type="entry name" value="Sarcoglycan_2"/>
    <property type="match status" value="1"/>
</dbReference>
<gene>
    <name evidence="6" type="primary">sgca</name>
</gene>
<feature type="chain" id="PRO_5025554298" evidence="3">
    <location>
        <begin position="24"/>
        <end position="290"/>
    </location>
</feature>
<feature type="domain" description="Sarcoglycan alpha/epsilon second" evidence="5">
    <location>
        <begin position="134"/>
        <end position="192"/>
    </location>
</feature>
<dbReference type="InterPro" id="IPR008908">
    <property type="entry name" value="Sarcoglycan_alpha/epsilon"/>
</dbReference>
<feature type="domain" description="Sarcoglycan alpha/epsilon N-terminal" evidence="4">
    <location>
        <begin position="28"/>
        <end position="126"/>
    </location>
</feature>
<dbReference type="InterPro" id="IPR048347">
    <property type="entry name" value="Sarcoglycan_C"/>
</dbReference>
<accession>A0A672P8Q8</accession>
<protein>
    <submittedName>
        <fullName evidence="6">Epsilon-sarcoglycan-like</fullName>
    </submittedName>
</protein>
<dbReference type="PANTHER" id="PTHR10132">
    <property type="entry name" value="ALPHA-/EPSILON-SARCOGLYCAN FAMILY MEMBER"/>
    <property type="match status" value="1"/>
</dbReference>
<name>A0A672P8Q8_SINGR</name>
<dbReference type="InterPro" id="IPR048346">
    <property type="entry name" value="Sarcoglycan_N"/>
</dbReference>
<dbReference type="AlphaFoldDB" id="A0A672P8Q8"/>
<reference evidence="6" key="1">
    <citation type="submission" date="2025-08" db="UniProtKB">
        <authorList>
            <consortium name="Ensembl"/>
        </authorList>
    </citation>
    <scope>IDENTIFICATION</scope>
</reference>
<keyword evidence="3" id="KW-0732">Signal</keyword>
<evidence type="ECO:0000313" key="7">
    <source>
        <dbReference type="Proteomes" id="UP000472262"/>
    </source>
</evidence>
<evidence type="ECO:0000256" key="1">
    <source>
        <dbReference type="ARBA" id="ARBA00004370"/>
    </source>
</evidence>
<keyword evidence="7" id="KW-1185">Reference proteome</keyword>
<dbReference type="FunCoup" id="A0A672P8Q8">
    <property type="interactions" value="40"/>
</dbReference>
<evidence type="ECO:0000256" key="3">
    <source>
        <dbReference type="SAM" id="SignalP"/>
    </source>
</evidence>
<dbReference type="GO" id="GO:0005509">
    <property type="term" value="F:calcium ion binding"/>
    <property type="evidence" value="ECO:0007669"/>
    <property type="project" value="InterPro"/>
</dbReference>
<evidence type="ECO:0000256" key="2">
    <source>
        <dbReference type="ARBA" id="ARBA00023136"/>
    </source>
</evidence>
<proteinExistence type="predicted"/>
<comment type="subcellular location">
    <subcellularLocation>
        <location evidence="1">Membrane</location>
    </subcellularLocation>
</comment>
<evidence type="ECO:0000259" key="4">
    <source>
        <dbReference type="Pfam" id="PF05510"/>
    </source>
</evidence>
<dbReference type="PANTHER" id="PTHR10132:SF16">
    <property type="entry name" value="ALPHA-SARCOGLYCAN"/>
    <property type="match status" value="1"/>
</dbReference>
<dbReference type="InterPro" id="IPR015919">
    <property type="entry name" value="Cadherin-like_sf"/>
</dbReference>
<dbReference type="InParanoid" id="A0A672P8Q8"/>
<evidence type="ECO:0000313" key="6">
    <source>
        <dbReference type="Ensembl" id="ENSSGRP00000057358.1"/>
    </source>
</evidence>
<sequence length="290" mass="33851">MADKGNWALAITVCTAGFLLVRADIITEAPVGQLFVYELHREVFQSEFEPFHKVFGQVFNDPMVFKCNKERFPDLPRWLRFTQRDVYDNGFLYGTPLPRDQGRNIIEIFVINKRNYDTFKERLVINVGPAVKQTPYQAEFFIELREIEKVLPAAVQTEIKLDIQNLWRTSRLDFVNITSALDRGGRFLPFSPVVSEHIFPFSHLSLQLYHHHTIQGNANELRRMAGGDRRTVDRPRQCLQPLLMAELCFINVYTYPNPKPTPYNNAKIVIIVVQCEKNYAIFMQFLLYPF</sequence>
<dbReference type="SUPFAM" id="SSF49313">
    <property type="entry name" value="Cadherin-like"/>
    <property type="match status" value="1"/>
</dbReference>
<feature type="signal peptide" evidence="3">
    <location>
        <begin position="1"/>
        <end position="23"/>
    </location>
</feature>
<keyword evidence="2" id="KW-0472">Membrane</keyword>
<dbReference type="Pfam" id="PF20989">
    <property type="entry name" value="Sarcoglycan_2_C"/>
    <property type="match status" value="1"/>
</dbReference>
<dbReference type="Proteomes" id="UP000472262">
    <property type="component" value="Unassembled WGS sequence"/>
</dbReference>
<evidence type="ECO:0000259" key="5">
    <source>
        <dbReference type="Pfam" id="PF20989"/>
    </source>
</evidence>